<dbReference type="InterPro" id="IPR014710">
    <property type="entry name" value="RmlC-like_jellyroll"/>
</dbReference>
<dbReference type="EC" id="5.3.1.30" evidence="2"/>
<dbReference type="EMBL" id="CP107020">
    <property type="protein sequence ID" value="UYG17531.1"/>
    <property type="molecule type" value="Genomic_DNA"/>
</dbReference>
<dbReference type="PIRSF" id="PIRSF036628">
    <property type="entry name" value="IolB"/>
    <property type="match status" value="1"/>
</dbReference>
<dbReference type="PANTHER" id="PTHR39193:SF1">
    <property type="entry name" value="5-DEOXY-GLUCURONATE ISOMERASE"/>
    <property type="match status" value="1"/>
</dbReference>
<reference evidence="2" key="1">
    <citation type="submission" date="2022-10" db="EMBL/GenBank/DDBJ databases">
        <title>Whole-Genome Sequencing of Brachybacterium huguangmaarense BRM-3, Isolated from Betula schmidtii.</title>
        <authorList>
            <person name="Haam D."/>
        </authorList>
    </citation>
    <scope>NUCLEOTIDE SEQUENCE</scope>
    <source>
        <strain evidence="2">BRM-3</strain>
    </source>
</reference>
<dbReference type="NCBIfam" id="TIGR04378">
    <property type="entry name" value="myo_inos_iolB"/>
    <property type="match status" value="1"/>
</dbReference>
<dbReference type="PANTHER" id="PTHR39193">
    <property type="entry name" value="5-DEOXY-GLUCURONATE ISOMERASE"/>
    <property type="match status" value="1"/>
</dbReference>
<organism evidence="2 3">
    <name type="scientific">Brachybacterium huguangmaarense</name>
    <dbReference type="NCBI Taxonomy" id="1652028"/>
    <lineage>
        <taxon>Bacteria</taxon>
        <taxon>Bacillati</taxon>
        <taxon>Actinomycetota</taxon>
        <taxon>Actinomycetes</taxon>
        <taxon>Micrococcales</taxon>
        <taxon>Dermabacteraceae</taxon>
        <taxon>Brachybacterium</taxon>
    </lineage>
</organism>
<dbReference type="Proteomes" id="UP001164305">
    <property type="component" value="Chromosome"/>
</dbReference>
<evidence type="ECO:0000313" key="2">
    <source>
        <dbReference type="EMBL" id="UYG17531.1"/>
    </source>
</evidence>
<keyword evidence="1 2" id="KW-0413">Isomerase</keyword>
<accession>A0ABY6G412</accession>
<dbReference type="Gene3D" id="2.60.120.10">
    <property type="entry name" value="Jelly Rolls"/>
    <property type="match status" value="2"/>
</dbReference>
<dbReference type="InterPro" id="IPR024203">
    <property type="entry name" value="Deoxy-glucuronate_isom_IolB"/>
</dbReference>
<dbReference type="GO" id="GO:0102482">
    <property type="term" value="F:5-deoxy-D-glucuronate isomerase activity"/>
    <property type="evidence" value="ECO:0007669"/>
    <property type="project" value="UniProtKB-EC"/>
</dbReference>
<evidence type="ECO:0000256" key="1">
    <source>
        <dbReference type="ARBA" id="ARBA00023235"/>
    </source>
</evidence>
<dbReference type="InterPro" id="IPR011051">
    <property type="entry name" value="RmlC_Cupin_sf"/>
</dbReference>
<gene>
    <name evidence="2" type="primary">iolB</name>
    <name evidence="2" type="ORF">BRM3_03625</name>
</gene>
<proteinExistence type="predicted"/>
<evidence type="ECO:0000313" key="3">
    <source>
        <dbReference type="Proteomes" id="UP001164305"/>
    </source>
</evidence>
<dbReference type="InterPro" id="IPR021120">
    <property type="entry name" value="KduI/IolB_isomerase"/>
</dbReference>
<dbReference type="Pfam" id="PF04962">
    <property type="entry name" value="KduI"/>
    <property type="match status" value="1"/>
</dbReference>
<protein>
    <submittedName>
        <fullName evidence="2">5-deoxy-glucuronate isomerase</fullName>
        <ecNumber evidence="2">5.3.1.30</ecNumber>
    </submittedName>
</protein>
<keyword evidence="3" id="KW-1185">Reference proteome</keyword>
<dbReference type="SUPFAM" id="SSF51182">
    <property type="entry name" value="RmlC-like cupins"/>
    <property type="match status" value="1"/>
</dbReference>
<name>A0ABY6G412_9MICO</name>
<sequence length="304" mass="32453">MTTPAAQPAPGGTWYIPARSSAEGSFDTVVDPARRDDWTYTGLKVLALAPGGAETLATGDFEAMVVPLSGGCEVEIVADGTTAAYDLAGRPDVFAGATDAAYAPRRSEIRISSARGGRFAVCLARARTDHPAAYIAAEDVPVEVRGAGAMTRLVRNFGTVGVFDACDALIACEVITPGGNWSSYPAHKHDEQTDSESELEEIYYYEIAESPSGTPGFGYHQTTSTDPERPIDVLEEVRAGDVVLVPHGWHGPCAAAPGHDMYYLNVMAGPGDHRAWDITDRPDQTWVRATWEGLGPDPRLADRT</sequence>
<dbReference type="RefSeq" id="WP_263594740.1">
    <property type="nucleotide sequence ID" value="NZ_CP107020.1"/>
</dbReference>